<feature type="domain" description="C2H2-type" evidence="14">
    <location>
        <begin position="401"/>
        <end position="428"/>
    </location>
</feature>
<feature type="domain" description="KRAB" evidence="15">
    <location>
        <begin position="214"/>
        <end position="285"/>
    </location>
</feature>
<dbReference type="Ensembl" id="ENSPCET00000003858.1">
    <property type="protein sequence ID" value="ENSPCEP00000003737.1"/>
    <property type="gene ID" value="ENSPCEG00000002975.1"/>
</dbReference>
<feature type="domain" description="C2H2-type" evidence="14">
    <location>
        <begin position="744"/>
        <end position="771"/>
    </location>
</feature>
<feature type="compositionally biased region" description="Basic and acidic residues" evidence="13">
    <location>
        <begin position="15"/>
        <end position="39"/>
    </location>
</feature>
<dbReference type="SUPFAM" id="SSF57667">
    <property type="entry name" value="beta-beta-alpha zinc fingers"/>
    <property type="match status" value="6"/>
</dbReference>
<dbReference type="FunFam" id="3.30.160.60:FF:000478">
    <property type="entry name" value="Zinc finger protein 133"/>
    <property type="match status" value="1"/>
</dbReference>
<feature type="domain" description="C2H2-type" evidence="14">
    <location>
        <begin position="772"/>
        <end position="799"/>
    </location>
</feature>
<dbReference type="Gene3D" id="3.30.160.60">
    <property type="entry name" value="Classic Zinc Finger"/>
    <property type="match status" value="10"/>
</dbReference>
<keyword evidence="10" id="KW-0804">Transcription</keyword>
<evidence type="ECO:0000256" key="11">
    <source>
        <dbReference type="ARBA" id="ARBA00023242"/>
    </source>
</evidence>
<dbReference type="GO" id="GO:1990837">
    <property type="term" value="F:sequence-specific double-stranded DNA binding"/>
    <property type="evidence" value="ECO:0007669"/>
    <property type="project" value="UniProtKB-ARBA"/>
</dbReference>
<reference evidence="16" key="1">
    <citation type="submission" date="2025-08" db="UniProtKB">
        <authorList>
            <consortium name="Ensembl"/>
        </authorList>
    </citation>
    <scope>IDENTIFICATION</scope>
</reference>
<feature type="region of interest" description="Disordered" evidence="13">
    <location>
        <begin position="289"/>
        <end position="349"/>
    </location>
</feature>
<dbReference type="InterPro" id="IPR036236">
    <property type="entry name" value="Znf_C2H2_sf"/>
</dbReference>
<proteinExistence type="inferred from homology"/>
<dbReference type="FunFam" id="3.30.160.60:FF:000384">
    <property type="entry name" value="Zinc finger protein 550"/>
    <property type="match status" value="2"/>
</dbReference>
<dbReference type="InterPro" id="IPR050758">
    <property type="entry name" value="Znf_C2H2-type"/>
</dbReference>
<keyword evidence="6 12" id="KW-0863">Zinc-finger</keyword>
<dbReference type="PROSITE" id="PS00028">
    <property type="entry name" value="ZINC_FINGER_C2H2_1"/>
    <property type="match status" value="10"/>
</dbReference>
<dbReference type="FunFam" id="3.30.160.60:FF:001320">
    <property type="entry name" value="Zinc finger and SCAN domain containing 9"/>
    <property type="match status" value="1"/>
</dbReference>
<dbReference type="PANTHER" id="PTHR23234">
    <property type="entry name" value="ZNF44 PROTEIN"/>
    <property type="match status" value="1"/>
</dbReference>
<dbReference type="FunFam" id="3.30.160.60:FF:000690">
    <property type="entry name" value="Zinc finger protein 354C"/>
    <property type="match status" value="1"/>
</dbReference>
<keyword evidence="5" id="KW-0677">Repeat</keyword>
<dbReference type="FunFam" id="3.30.160.60:FF:000275">
    <property type="entry name" value="zinc finger protein 90 homolog"/>
    <property type="match status" value="1"/>
</dbReference>
<keyword evidence="17" id="KW-1185">Reference proteome</keyword>
<dbReference type="PROSITE" id="PS50805">
    <property type="entry name" value="KRAB"/>
    <property type="match status" value="1"/>
</dbReference>
<evidence type="ECO:0000256" key="5">
    <source>
        <dbReference type="ARBA" id="ARBA00022737"/>
    </source>
</evidence>
<evidence type="ECO:0000256" key="2">
    <source>
        <dbReference type="ARBA" id="ARBA00004123"/>
    </source>
</evidence>
<feature type="compositionally biased region" description="Basic and acidic residues" evidence="13">
    <location>
        <begin position="298"/>
        <end position="319"/>
    </location>
</feature>
<feature type="domain" description="C2H2-type" evidence="14">
    <location>
        <begin position="429"/>
        <end position="456"/>
    </location>
</feature>
<feature type="compositionally biased region" description="Polar residues" evidence="13">
    <location>
        <begin position="337"/>
        <end position="347"/>
    </location>
</feature>
<evidence type="ECO:0000256" key="6">
    <source>
        <dbReference type="ARBA" id="ARBA00022771"/>
    </source>
</evidence>
<evidence type="ECO:0000259" key="15">
    <source>
        <dbReference type="PROSITE" id="PS50805"/>
    </source>
</evidence>
<protein>
    <submittedName>
        <fullName evidence="16">Uncharacterized protein</fullName>
    </submittedName>
</protein>
<dbReference type="Pfam" id="PF00096">
    <property type="entry name" value="zf-C2H2"/>
    <property type="match status" value="10"/>
</dbReference>
<dbReference type="PROSITE" id="PS50157">
    <property type="entry name" value="ZINC_FINGER_C2H2_2"/>
    <property type="match status" value="10"/>
</dbReference>
<dbReference type="Proteomes" id="UP000694393">
    <property type="component" value="Unplaced"/>
</dbReference>
<accession>A0A8C8RDA6</accession>
<comment type="similarity">
    <text evidence="3">Belongs to the krueppel C2H2-type zinc-finger protein family.</text>
</comment>
<evidence type="ECO:0000313" key="16">
    <source>
        <dbReference type="Ensembl" id="ENSPCEP00000003737.1"/>
    </source>
</evidence>
<evidence type="ECO:0000256" key="13">
    <source>
        <dbReference type="SAM" id="MobiDB-lite"/>
    </source>
</evidence>
<evidence type="ECO:0000313" key="17">
    <source>
        <dbReference type="Proteomes" id="UP000694393"/>
    </source>
</evidence>
<dbReference type="CDD" id="cd07765">
    <property type="entry name" value="KRAB_A-box"/>
    <property type="match status" value="1"/>
</dbReference>
<dbReference type="GO" id="GO:0005634">
    <property type="term" value="C:nucleus"/>
    <property type="evidence" value="ECO:0007669"/>
    <property type="project" value="UniProtKB-SubCell"/>
</dbReference>
<evidence type="ECO:0000256" key="9">
    <source>
        <dbReference type="ARBA" id="ARBA00023125"/>
    </source>
</evidence>
<evidence type="ECO:0000256" key="12">
    <source>
        <dbReference type="PROSITE-ProRule" id="PRU00042"/>
    </source>
</evidence>
<evidence type="ECO:0000256" key="7">
    <source>
        <dbReference type="ARBA" id="ARBA00022833"/>
    </source>
</evidence>
<reference evidence="16" key="2">
    <citation type="submission" date="2025-09" db="UniProtKB">
        <authorList>
            <consortium name="Ensembl"/>
        </authorList>
    </citation>
    <scope>IDENTIFICATION</scope>
</reference>
<dbReference type="SMART" id="SM00349">
    <property type="entry name" value="KRAB"/>
    <property type="match status" value="1"/>
</dbReference>
<dbReference type="FunFam" id="3.30.160.60:FF:000295">
    <property type="entry name" value="zinc finger protein 19"/>
    <property type="match status" value="1"/>
</dbReference>
<dbReference type="GO" id="GO:0005694">
    <property type="term" value="C:chromosome"/>
    <property type="evidence" value="ECO:0007669"/>
    <property type="project" value="UniProtKB-ARBA"/>
</dbReference>
<dbReference type="PANTHER" id="PTHR23234:SF10">
    <property type="entry name" value="RIKEN CDNA 6720489N17 GENE-RELATED"/>
    <property type="match status" value="1"/>
</dbReference>
<dbReference type="AlphaFoldDB" id="A0A8C8RDA6"/>
<feature type="domain" description="C2H2-type" evidence="14">
    <location>
        <begin position="688"/>
        <end position="715"/>
    </location>
</feature>
<sequence length="804" mass="92544">MAGAGSPAPRGIEPCGRRGSAEASEEHLAPLRKESKIAKAEEERQREELLKQTQAERQKIVWEWKELRDFLEEQKQLLLSQLEELERSIVQRGDEGFFKWSQEISVLSGGEGEKGLQLLSQSLQGAGSATSSKADGTFLEPEPGFVELERRLSDFSLKSAILQELLLGFKETLRLELASDPGCRTTSPFHSRWSQPPRGWGRKMAEVGLAQEPVTFEEVAVYFTREEWALLGPAQRGLYWDIMQENYESVSWLGFPVCKPEGISQLEQGQELWFSHLQGSEEREILRGTCTGDDGMVSEDKEQNPQQEDAEHMEPREGLSPRTDGNVSWSHKDRQHGSQPGESTGKSISCEENHQGFKETPTQQRILLEQRKYVCSACGKSFKSRSHLITHERIHTGERLYKCCECGKHFTRRSNLIRHEKIHTGESLYECCKCGKKFVLRTDLITHERIHAGERPYECCECGRNFTRHSNLIRHQKIHTGERSYTFYERGKRFLYHSDLRRCQSIHRRQRPYECCECGKNFTLRIDLITHERIHAGERPYECCDCGKHFTRHSNLSRHQKIHTGFPVSRPEGISQLDPGEELWVSNLQGSEDRQIQRGTCTGFSLSLSGDDGMVSEIKEQNPQQEDFEHMEPYGGFSQRTSGNTSRSHEDRQQKSQSGENVGKSITSEKNLKETTAQQRILMRERKNICPECGKNFTSPSHLIRHERTHTGESPYECCECGKRFTQRSHLSRHQKTHTGESPYECCECGKSFLYTSSLRRHQRLHTGQRPYECCECGKTFTQHSHLLRHQRIHKLAKHLKNLI</sequence>
<evidence type="ECO:0000259" key="14">
    <source>
        <dbReference type="PROSITE" id="PS50157"/>
    </source>
</evidence>
<dbReference type="FunFam" id="3.30.160.60:FF:001732">
    <property type="entry name" value="Zgc:162936"/>
    <property type="match status" value="1"/>
</dbReference>
<dbReference type="Gene3D" id="6.10.140.140">
    <property type="match status" value="1"/>
</dbReference>
<dbReference type="GO" id="GO:0008270">
    <property type="term" value="F:zinc ion binding"/>
    <property type="evidence" value="ECO:0007669"/>
    <property type="project" value="UniProtKB-KW"/>
</dbReference>
<feature type="domain" description="C2H2-type" evidence="14">
    <location>
        <begin position="716"/>
        <end position="743"/>
    </location>
</feature>
<evidence type="ECO:0000256" key="4">
    <source>
        <dbReference type="ARBA" id="ARBA00022723"/>
    </source>
</evidence>
<evidence type="ECO:0000256" key="1">
    <source>
        <dbReference type="ARBA" id="ARBA00003767"/>
    </source>
</evidence>
<dbReference type="FunFam" id="3.30.160.60:FF:001498">
    <property type="entry name" value="Zinc finger protein 404"/>
    <property type="match status" value="1"/>
</dbReference>
<dbReference type="InterPro" id="IPR036051">
    <property type="entry name" value="KRAB_dom_sf"/>
</dbReference>
<evidence type="ECO:0000256" key="3">
    <source>
        <dbReference type="ARBA" id="ARBA00006991"/>
    </source>
</evidence>
<feature type="region of interest" description="Disordered" evidence="13">
    <location>
        <begin position="623"/>
        <end position="675"/>
    </location>
</feature>
<keyword evidence="4" id="KW-0479">Metal-binding</keyword>
<feature type="region of interest" description="Disordered" evidence="13">
    <location>
        <begin position="1"/>
        <end position="39"/>
    </location>
</feature>
<keyword evidence="8" id="KW-0805">Transcription regulation</keyword>
<evidence type="ECO:0000256" key="8">
    <source>
        <dbReference type="ARBA" id="ARBA00023015"/>
    </source>
</evidence>
<dbReference type="GO" id="GO:0045893">
    <property type="term" value="P:positive regulation of DNA-templated transcription"/>
    <property type="evidence" value="ECO:0007669"/>
    <property type="project" value="UniProtKB-ARBA"/>
</dbReference>
<dbReference type="SMART" id="SM00355">
    <property type="entry name" value="ZnF_C2H2"/>
    <property type="match status" value="10"/>
</dbReference>
<feature type="domain" description="C2H2-type" evidence="14">
    <location>
        <begin position="513"/>
        <end position="540"/>
    </location>
</feature>
<feature type="domain" description="C2H2-type" evidence="14">
    <location>
        <begin position="373"/>
        <end position="400"/>
    </location>
</feature>
<dbReference type="InterPro" id="IPR013087">
    <property type="entry name" value="Znf_C2H2_type"/>
</dbReference>
<comment type="subcellular location">
    <subcellularLocation>
        <location evidence="2">Nucleus</location>
    </subcellularLocation>
</comment>
<keyword evidence="7" id="KW-0862">Zinc</keyword>
<evidence type="ECO:0000256" key="10">
    <source>
        <dbReference type="ARBA" id="ARBA00023163"/>
    </source>
</evidence>
<feature type="compositionally biased region" description="Polar residues" evidence="13">
    <location>
        <begin position="655"/>
        <end position="675"/>
    </location>
</feature>
<keyword evidence="11" id="KW-0539">Nucleus</keyword>
<dbReference type="Pfam" id="PF01352">
    <property type="entry name" value="KRAB"/>
    <property type="match status" value="1"/>
</dbReference>
<name>A0A8C8RDA6_9SAUR</name>
<organism evidence="16 17">
    <name type="scientific">Pelusios castaneus</name>
    <name type="common">West African mud turtle</name>
    <dbReference type="NCBI Taxonomy" id="367368"/>
    <lineage>
        <taxon>Eukaryota</taxon>
        <taxon>Metazoa</taxon>
        <taxon>Chordata</taxon>
        <taxon>Craniata</taxon>
        <taxon>Vertebrata</taxon>
        <taxon>Euteleostomi</taxon>
        <taxon>Archelosauria</taxon>
        <taxon>Testudinata</taxon>
        <taxon>Testudines</taxon>
        <taxon>Pleurodira</taxon>
        <taxon>Pelomedusidae</taxon>
        <taxon>Pelusios</taxon>
    </lineage>
</organism>
<comment type="function">
    <text evidence="1">May be involved in transcriptional regulation.</text>
</comment>
<dbReference type="FunFam" id="3.30.160.60:FF:002343">
    <property type="entry name" value="Zinc finger protein 33A"/>
    <property type="match status" value="1"/>
</dbReference>
<dbReference type="InterPro" id="IPR001909">
    <property type="entry name" value="KRAB"/>
</dbReference>
<keyword evidence="9" id="KW-0238">DNA-binding</keyword>
<dbReference type="SUPFAM" id="SSF109640">
    <property type="entry name" value="KRAB domain (Kruppel-associated box)"/>
    <property type="match status" value="1"/>
</dbReference>
<feature type="domain" description="C2H2-type" evidence="14">
    <location>
        <begin position="541"/>
        <end position="565"/>
    </location>
</feature>
<feature type="domain" description="C2H2-type" evidence="14">
    <location>
        <begin position="457"/>
        <end position="484"/>
    </location>
</feature>